<feature type="domain" description="Heterokaryon incompatibility" evidence="1">
    <location>
        <begin position="68"/>
        <end position="219"/>
    </location>
</feature>
<proteinExistence type="predicted"/>
<dbReference type="AlphaFoldDB" id="A0A9W9DAD3"/>
<reference evidence="2" key="1">
    <citation type="submission" date="2022-10" db="EMBL/GenBank/DDBJ databases">
        <title>Tapping the CABI collections for fungal endophytes: first genome assemblies for Collariella, Neodidymelliopsis, Ascochyta clinopodiicola, Didymella pomorum, Didymosphaeria variabile, Neocosmospora piperis and Neocucurbitaria cava.</title>
        <authorList>
            <person name="Hill R."/>
        </authorList>
    </citation>
    <scope>NUCLEOTIDE SEQUENCE</scope>
    <source>
        <strain evidence="2">IMI 355091</strain>
    </source>
</reference>
<accession>A0A9W9DAD3</accession>
<protein>
    <recommendedName>
        <fullName evidence="1">Heterokaryon incompatibility domain-containing protein</fullName>
    </recommendedName>
</protein>
<name>A0A9W9DAD3_9PLEO</name>
<keyword evidence="3" id="KW-1185">Reference proteome</keyword>
<dbReference type="OrthoDB" id="3553147at2759"/>
<evidence type="ECO:0000313" key="3">
    <source>
        <dbReference type="Proteomes" id="UP001140510"/>
    </source>
</evidence>
<dbReference type="EMBL" id="JAPEVA010000009">
    <property type="protein sequence ID" value="KAJ4410158.1"/>
    <property type="molecule type" value="Genomic_DNA"/>
</dbReference>
<evidence type="ECO:0000313" key="2">
    <source>
        <dbReference type="EMBL" id="KAJ4410158.1"/>
    </source>
</evidence>
<dbReference type="PANTHER" id="PTHR24148:SF64">
    <property type="entry name" value="HETEROKARYON INCOMPATIBILITY DOMAIN-CONTAINING PROTEIN"/>
    <property type="match status" value="1"/>
</dbReference>
<dbReference type="InterPro" id="IPR010730">
    <property type="entry name" value="HET"/>
</dbReference>
<organism evidence="2 3">
    <name type="scientific">Didymella pomorum</name>
    <dbReference type="NCBI Taxonomy" id="749634"/>
    <lineage>
        <taxon>Eukaryota</taxon>
        <taxon>Fungi</taxon>
        <taxon>Dikarya</taxon>
        <taxon>Ascomycota</taxon>
        <taxon>Pezizomycotina</taxon>
        <taxon>Dothideomycetes</taxon>
        <taxon>Pleosporomycetidae</taxon>
        <taxon>Pleosporales</taxon>
        <taxon>Pleosporineae</taxon>
        <taxon>Didymellaceae</taxon>
        <taxon>Didymella</taxon>
    </lineage>
</organism>
<dbReference type="InterPro" id="IPR052895">
    <property type="entry name" value="HetReg/Transcr_Mod"/>
</dbReference>
<dbReference type="Proteomes" id="UP001140510">
    <property type="component" value="Unassembled WGS sequence"/>
</dbReference>
<dbReference type="PANTHER" id="PTHR24148">
    <property type="entry name" value="ANKYRIN REPEAT DOMAIN-CONTAINING PROTEIN 39 HOMOLOG-RELATED"/>
    <property type="match status" value="1"/>
</dbReference>
<sequence>MTSAPQYFWKLFHWSWAVAQTDCIKDTLRGIDYEHALEPGHIRILKLLPGKDEEPLACDIFASILSVYEALSYCWGYEWDQELYYAPDRERYYGPFQELKKRGRITRNLGDALRALRPEEAPRYLWVDALCINQSDPDEKASQVRMMHEIYKSATEVHVWLGPADDTSRFGITAIQYFTDPAAVTTEAPWYSTNSDLYASGLSSLLDRPWFRRIWTVQEAALARKVTMICGHDQASWSTDLNSLRRLKFKIKFAATSPQWEYRPLHTVDLGPLLEVVETQLREVADVNGLRLENNLLDVVDQFRHREATDPRDKIYAMFNLAEGRRVQLDRIGDYSESREEAWERLATAIHSLDPDTEAQIGI</sequence>
<evidence type="ECO:0000259" key="1">
    <source>
        <dbReference type="Pfam" id="PF06985"/>
    </source>
</evidence>
<gene>
    <name evidence="2" type="ORF">N0V91_002167</name>
</gene>
<dbReference type="Pfam" id="PF06985">
    <property type="entry name" value="HET"/>
    <property type="match status" value="1"/>
</dbReference>
<comment type="caution">
    <text evidence="2">The sequence shown here is derived from an EMBL/GenBank/DDBJ whole genome shotgun (WGS) entry which is preliminary data.</text>
</comment>